<evidence type="ECO:0000259" key="2">
    <source>
        <dbReference type="PROSITE" id="PS50110"/>
    </source>
</evidence>
<evidence type="ECO:0000313" key="3">
    <source>
        <dbReference type="EMBL" id="SEN60822.1"/>
    </source>
</evidence>
<sequence>MAEDNPSFLDRRTIMVVEDDALVGMGLVCALEELGARVFWSTGIEDALEQIDTVDRIDLAIVDLNLHGGISTPVLDRLQAQGVAIIISTGYDTANIDARFQSLPYTEKPFTRAKMCGLMAQHLKPRAIPL</sequence>
<name>A0A1H8HXL8_9SPHN</name>
<reference evidence="4" key="1">
    <citation type="submission" date="2016-10" db="EMBL/GenBank/DDBJ databases">
        <authorList>
            <person name="Varghese N."/>
            <person name="Submissions S."/>
        </authorList>
    </citation>
    <scope>NUCLEOTIDE SEQUENCE [LARGE SCALE GENOMIC DNA]</scope>
    <source>
        <strain evidence="4">S6-262</strain>
    </source>
</reference>
<dbReference type="EMBL" id="FOCF01000009">
    <property type="protein sequence ID" value="SEN60822.1"/>
    <property type="molecule type" value="Genomic_DNA"/>
</dbReference>
<dbReference type="SUPFAM" id="SSF52172">
    <property type="entry name" value="CheY-like"/>
    <property type="match status" value="1"/>
</dbReference>
<dbReference type="RefSeq" id="WP_093666664.1">
    <property type="nucleotide sequence ID" value="NZ_FOCF01000009.1"/>
</dbReference>
<dbReference type="Pfam" id="PF00072">
    <property type="entry name" value="Response_reg"/>
    <property type="match status" value="1"/>
</dbReference>
<dbReference type="STRING" id="1166340.SAMN05192583_3137"/>
<keyword evidence="1" id="KW-0597">Phosphoprotein</keyword>
<protein>
    <submittedName>
        <fullName evidence="3">Response regulator receiver domain-containing protein</fullName>
    </submittedName>
</protein>
<feature type="domain" description="Response regulatory" evidence="2">
    <location>
        <begin position="13"/>
        <end position="123"/>
    </location>
</feature>
<dbReference type="PROSITE" id="PS50110">
    <property type="entry name" value="RESPONSE_REGULATORY"/>
    <property type="match status" value="1"/>
</dbReference>
<gene>
    <name evidence="3" type="ORF">SAMN05192583_3137</name>
</gene>
<dbReference type="Gene3D" id="3.40.50.2300">
    <property type="match status" value="1"/>
</dbReference>
<evidence type="ECO:0000256" key="1">
    <source>
        <dbReference type="PROSITE-ProRule" id="PRU00169"/>
    </source>
</evidence>
<evidence type="ECO:0000313" key="4">
    <source>
        <dbReference type="Proteomes" id="UP000199206"/>
    </source>
</evidence>
<dbReference type="InterPro" id="IPR011006">
    <property type="entry name" value="CheY-like_superfamily"/>
</dbReference>
<dbReference type="GO" id="GO:0000160">
    <property type="term" value="P:phosphorelay signal transduction system"/>
    <property type="evidence" value="ECO:0007669"/>
    <property type="project" value="InterPro"/>
</dbReference>
<dbReference type="InterPro" id="IPR001789">
    <property type="entry name" value="Sig_transdc_resp-reg_receiver"/>
</dbReference>
<dbReference type="OrthoDB" id="582170at2"/>
<feature type="modified residue" description="4-aspartylphosphate" evidence="1">
    <location>
        <position position="63"/>
    </location>
</feature>
<organism evidence="3 4">
    <name type="scientific">Sphingomonas gellani</name>
    <dbReference type="NCBI Taxonomy" id="1166340"/>
    <lineage>
        <taxon>Bacteria</taxon>
        <taxon>Pseudomonadati</taxon>
        <taxon>Pseudomonadota</taxon>
        <taxon>Alphaproteobacteria</taxon>
        <taxon>Sphingomonadales</taxon>
        <taxon>Sphingomonadaceae</taxon>
        <taxon>Sphingomonas</taxon>
    </lineage>
</organism>
<dbReference type="AlphaFoldDB" id="A0A1H8HXL8"/>
<keyword evidence="4" id="KW-1185">Reference proteome</keyword>
<proteinExistence type="predicted"/>
<dbReference type="SMART" id="SM00448">
    <property type="entry name" value="REC"/>
    <property type="match status" value="1"/>
</dbReference>
<dbReference type="Proteomes" id="UP000199206">
    <property type="component" value="Unassembled WGS sequence"/>
</dbReference>
<accession>A0A1H8HXL8</accession>